<sequence length="491" mass="57387">MNTHEALAIGSDNRPPILFRGDFSQWKSRFLDFIEKQPLGKDILESLKHGPVKFYMTIPDVPDGNPPVVGGMVEKDATNLTPEEANRLKGDQLSKSYLIQSLPNDIYANIDCNDTGLMHGTEKGIQMKSSNLLTKFATFKGREGELLEDTYHSLNWKSTSNSSTLCSEWRRFASNIQQNRNLEDIDIHELFELLNHNQDEVLETLGNSKKVEKHADPLALVVDQRLYTSGRLSRYEDEYDVLSDVCERGSDFNEEMNDMKKALALIKRTMSRRNSGHPMSSNNHRYYSGRRYDDQPRGDVRRYEKPVEFETKRYEEPRERRYEERRYQDRIYDDQEKRYEDKKRRYDESIRFDRHPEPRRFEQGGRANYQKPYEKVKPDDKGKEPKKDNGSPTCFKCGKPGFGGRGTEKYGKRRENVKNAQSQSSSLLAIAKIQVWHRQVRQVRNPGFDLSASCRESAVWRSRNGLELLLLNTSLLLQFSERHIDRHRDRE</sequence>
<gene>
    <name evidence="2" type="ORF">OSB04_017875</name>
</gene>
<evidence type="ECO:0000313" key="2">
    <source>
        <dbReference type="EMBL" id="KAJ9553830.1"/>
    </source>
</evidence>
<feature type="compositionally biased region" description="Basic and acidic residues" evidence="1">
    <location>
        <begin position="372"/>
        <end position="389"/>
    </location>
</feature>
<reference evidence="2" key="1">
    <citation type="submission" date="2023-03" db="EMBL/GenBank/DDBJ databases">
        <title>Chromosome-scale reference genome and RAD-based genetic map of yellow starthistle (Centaurea solstitialis) reveal putative structural variation and QTLs associated with invader traits.</title>
        <authorList>
            <person name="Reatini B."/>
            <person name="Cang F.A."/>
            <person name="Jiang Q."/>
            <person name="Mckibben M.T.W."/>
            <person name="Barker M.S."/>
            <person name="Rieseberg L.H."/>
            <person name="Dlugosch K.M."/>
        </authorList>
    </citation>
    <scope>NUCLEOTIDE SEQUENCE</scope>
    <source>
        <strain evidence="2">CAN-66</strain>
        <tissue evidence="2">Leaf</tissue>
    </source>
</reference>
<comment type="caution">
    <text evidence="2">The sequence shown here is derived from an EMBL/GenBank/DDBJ whole genome shotgun (WGS) entry which is preliminary data.</text>
</comment>
<keyword evidence="3" id="KW-1185">Reference proteome</keyword>
<dbReference type="Proteomes" id="UP001172457">
    <property type="component" value="Chromosome 4"/>
</dbReference>
<feature type="compositionally biased region" description="Basic and acidic residues" evidence="1">
    <location>
        <begin position="406"/>
        <end position="417"/>
    </location>
</feature>
<dbReference type="AlphaFoldDB" id="A0AA38T3Q0"/>
<feature type="compositionally biased region" description="Basic and acidic residues" evidence="1">
    <location>
        <begin position="290"/>
        <end position="304"/>
    </location>
</feature>
<proteinExistence type="predicted"/>
<accession>A0AA38T3Q0</accession>
<organism evidence="2 3">
    <name type="scientific">Centaurea solstitialis</name>
    <name type="common">yellow star-thistle</name>
    <dbReference type="NCBI Taxonomy" id="347529"/>
    <lineage>
        <taxon>Eukaryota</taxon>
        <taxon>Viridiplantae</taxon>
        <taxon>Streptophyta</taxon>
        <taxon>Embryophyta</taxon>
        <taxon>Tracheophyta</taxon>
        <taxon>Spermatophyta</taxon>
        <taxon>Magnoliopsida</taxon>
        <taxon>eudicotyledons</taxon>
        <taxon>Gunneridae</taxon>
        <taxon>Pentapetalae</taxon>
        <taxon>asterids</taxon>
        <taxon>campanulids</taxon>
        <taxon>Asterales</taxon>
        <taxon>Asteraceae</taxon>
        <taxon>Carduoideae</taxon>
        <taxon>Cardueae</taxon>
        <taxon>Centaureinae</taxon>
        <taxon>Centaurea</taxon>
    </lineage>
</organism>
<dbReference type="EMBL" id="JARYMX010000004">
    <property type="protein sequence ID" value="KAJ9553830.1"/>
    <property type="molecule type" value="Genomic_DNA"/>
</dbReference>
<protein>
    <submittedName>
        <fullName evidence="2">Uncharacterized protein</fullName>
    </submittedName>
</protein>
<feature type="region of interest" description="Disordered" evidence="1">
    <location>
        <begin position="270"/>
        <end position="304"/>
    </location>
</feature>
<evidence type="ECO:0000313" key="3">
    <source>
        <dbReference type="Proteomes" id="UP001172457"/>
    </source>
</evidence>
<evidence type="ECO:0000256" key="1">
    <source>
        <dbReference type="SAM" id="MobiDB-lite"/>
    </source>
</evidence>
<name>A0AA38T3Q0_9ASTR</name>
<feature type="region of interest" description="Disordered" evidence="1">
    <location>
        <begin position="349"/>
        <end position="421"/>
    </location>
</feature>
<feature type="compositionally biased region" description="Basic and acidic residues" evidence="1">
    <location>
        <begin position="349"/>
        <end position="363"/>
    </location>
</feature>